<evidence type="ECO:0000256" key="5">
    <source>
        <dbReference type="ARBA" id="ARBA00023136"/>
    </source>
</evidence>
<feature type="domain" description="Major facilitator superfamily (MFS) profile" evidence="7">
    <location>
        <begin position="16"/>
        <end position="405"/>
    </location>
</feature>
<dbReference type="Proteomes" id="UP000017747">
    <property type="component" value="Unassembled WGS sequence"/>
</dbReference>
<evidence type="ECO:0000256" key="1">
    <source>
        <dbReference type="ARBA" id="ARBA00004651"/>
    </source>
</evidence>
<gene>
    <name evidence="8" type="ORF">T472_0213895</name>
</gene>
<dbReference type="PATRIC" id="fig|994573.3.peg.2609"/>
<feature type="transmembrane region" description="Helical" evidence="6">
    <location>
        <begin position="17"/>
        <end position="37"/>
    </location>
</feature>
<keyword evidence="9" id="KW-1185">Reference proteome</keyword>
<protein>
    <submittedName>
        <fullName evidence="8">MFS transporter</fullName>
    </submittedName>
</protein>
<evidence type="ECO:0000256" key="2">
    <source>
        <dbReference type="ARBA" id="ARBA00022448"/>
    </source>
</evidence>
<dbReference type="SUPFAM" id="SSF103473">
    <property type="entry name" value="MFS general substrate transporter"/>
    <property type="match status" value="1"/>
</dbReference>
<dbReference type="InterPro" id="IPR020846">
    <property type="entry name" value="MFS_dom"/>
</dbReference>
<comment type="caution">
    <text evidence="8">The sequence shown here is derived from an EMBL/GenBank/DDBJ whole genome shotgun (WGS) entry which is preliminary data.</text>
</comment>
<feature type="transmembrane region" description="Helical" evidence="6">
    <location>
        <begin position="167"/>
        <end position="188"/>
    </location>
</feature>
<dbReference type="InterPro" id="IPR011701">
    <property type="entry name" value="MFS"/>
</dbReference>
<dbReference type="eggNOG" id="COG2271">
    <property type="taxonomic scope" value="Bacteria"/>
</dbReference>
<comment type="subcellular location">
    <subcellularLocation>
        <location evidence="1">Cell membrane</location>
        <topology evidence="1">Multi-pass membrane protein</topology>
    </subcellularLocation>
</comment>
<feature type="transmembrane region" description="Helical" evidence="6">
    <location>
        <begin position="314"/>
        <end position="333"/>
    </location>
</feature>
<feature type="transmembrane region" description="Helical" evidence="6">
    <location>
        <begin position="251"/>
        <end position="270"/>
    </location>
</feature>
<dbReference type="EMBL" id="AXUN02000192">
    <property type="protein sequence ID" value="ETA80033.1"/>
    <property type="molecule type" value="Genomic_DNA"/>
</dbReference>
<reference evidence="8 9" key="1">
    <citation type="journal article" date="2014" name="Genome Announc.">
        <title>Genome Sequence of Youngiibacter fragilis, the Type Strain of the Genus Youngiibacter.</title>
        <authorList>
            <person name="Wawrik C.B."/>
            <person name="Callaghan A.V."/>
            <person name="Stamps B.W."/>
            <person name="Wawrik B."/>
        </authorList>
    </citation>
    <scope>NUCLEOTIDE SEQUENCE [LARGE SCALE GENOMIC DNA]</scope>
    <source>
        <strain evidence="8 9">232.1</strain>
    </source>
</reference>
<feature type="transmembrane region" description="Helical" evidence="6">
    <location>
        <begin position="290"/>
        <end position="308"/>
    </location>
</feature>
<feature type="transmembrane region" description="Helical" evidence="6">
    <location>
        <begin position="83"/>
        <end position="99"/>
    </location>
</feature>
<dbReference type="AlphaFoldDB" id="V7I2D7"/>
<dbReference type="InterPro" id="IPR050327">
    <property type="entry name" value="Proton-linked_MCT"/>
</dbReference>
<feature type="transmembrane region" description="Helical" evidence="6">
    <location>
        <begin position="49"/>
        <end position="71"/>
    </location>
</feature>
<evidence type="ECO:0000256" key="3">
    <source>
        <dbReference type="ARBA" id="ARBA00022692"/>
    </source>
</evidence>
<organism evidence="8 9">
    <name type="scientific">Youngiibacter fragilis 232.1</name>
    <dbReference type="NCBI Taxonomy" id="994573"/>
    <lineage>
        <taxon>Bacteria</taxon>
        <taxon>Bacillati</taxon>
        <taxon>Bacillota</taxon>
        <taxon>Clostridia</taxon>
        <taxon>Eubacteriales</taxon>
        <taxon>Clostridiaceae</taxon>
        <taxon>Youngiibacter</taxon>
    </lineage>
</organism>
<name>V7I2D7_9CLOT</name>
<keyword evidence="5 6" id="KW-0472">Membrane</keyword>
<dbReference type="Gene3D" id="1.20.1250.20">
    <property type="entry name" value="MFS general substrate transporter like domains"/>
    <property type="match status" value="2"/>
</dbReference>
<dbReference type="PANTHER" id="PTHR11360">
    <property type="entry name" value="MONOCARBOXYLATE TRANSPORTER"/>
    <property type="match status" value="1"/>
</dbReference>
<dbReference type="RefSeq" id="WP_023387006.1">
    <property type="nucleotide sequence ID" value="NZ_AXUN02000192.1"/>
</dbReference>
<feature type="transmembrane region" description="Helical" evidence="6">
    <location>
        <begin position="140"/>
        <end position="161"/>
    </location>
</feature>
<feature type="transmembrane region" description="Helical" evidence="6">
    <location>
        <begin position="353"/>
        <end position="373"/>
    </location>
</feature>
<evidence type="ECO:0000256" key="4">
    <source>
        <dbReference type="ARBA" id="ARBA00022989"/>
    </source>
</evidence>
<feature type="transmembrane region" description="Helical" evidence="6">
    <location>
        <begin position="105"/>
        <end position="128"/>
    </location>
</feature>
<keyword evidence="3 6" id="KW-0812">Transmembrane</keyword>
<dbReference type="CDD" id="cd17353">
    <property type="entry name" value="MFS_OFA_like"/>
    <property type="match status" value="1"/>
</dbReference>
<dbReference type="Pfam" id="PF07690">
    <property type="entry name" value="MFS_1"/>
    <property type="match status" value="1"/>
</dbReference>
<accession>V7I2D7</accession>
<dbReference type="InterPro" id="IPR036259">
    <property type="entry name" value="MFS_trans_sf"/>
</dbReference>
<feature type="transmembrane region" description="Helical" evidence="6">
    <location>
        <begin position="226"/>
        <end position="245"/>
    </location>
</feature>
<evidence type="ECO:0000313" key="9">
    <source>
        <dbReference type="Proteomes" id="UP000017747"/>
    </source>
</evidence>
<evidence type="ECO:0000313" key="8">
    <source>
        <dbReference type="EMBL" id="ETA80033.1"/>
    </source>
</evidence>
<dbReference type="GO" id="GO:0005886">
    <property type="term" value="C:plasma membrane"/>
    <property type="evidence" value="ECO:0007669"/>
    <property type="project" value="UniProtKB-SubCell"/>
</dbReference>
<sequence>MTSTAKEKNIKDQGNRWIFLVFGILIMMCLGTVYSYSVLRVSIERQYGIGSMLGGLPYMTSLAFYAIFMFLTGRYLERFDPRLVLIAGGLLVALGWMLSAYAPTIYVLTFTYGVMSGAGVGIAYGVPMTAISKWFPEKKGLFVGLVLIGFGLSPVVTAPLIRQLVDAFGLQYTFLAIGVSFGVLIPLLSLPFRYPKMSAGFLEGTKSASLPGLETRDMVRSKGFRALYLNFVIGSMIGLMMVGLTTSAGTAMIGLASTEVTGLMVLFALFNGAGRPVFGLITDRFSSGRAMLLSYLLILAASILMLTAGEGDSLKYGVSFSIFWFNLGGWLAIAPTSTSAMFGSRSYSRNYGVVFTAYGIGAIAGVLASGLLLDVFGSMANVFFFVVALCILGILVTLRLFGTDNRKVSGSDIILE</sequence>
<dbReference type="STRING" id="994573.T472_0213895"/>
<proteinExistence type="predicted"/>
<dbReference type="PROSITE" id="PS50850">
    <property type="entry name" value="MFS"/>
    <property type="match status" value="1"/>
</dbReference>
<dbReference type="GO" id="GO:0022857">
    <property type="term" value="F:transmembrane transporter activity"/>
    <property type="evidence" value="ECO:0007669"/>
    <property type="project" value="InterPro"/>
</dbReference>
<dbReference type="PANTHER" id="PTHR11360:SF304">
    <property type="entry name" value="MFS DOMAIN-CONTAINING PROTEIN"/>
    <property type="match status" value="1"/>
</dbReference>
<feature type="transmembrane region" description="Helical" evidence="6">
    <location>
        <begin position="379"/>
        <end position="401"/>
    </location>
</feature>
<keyword evidence="4 6" id="KW-1133">Transmembrane helix</keyword>
<keyword evidence="2" id="KW-0813">Transport</keyword>
<evidence type="ECO:0000259" key="7">
    <source>
        <dbReference type="PROSITE" id="PS50850"/>
    </source>
</evidence>
<evidence type="ECO:0000256" key="6">
    <source>
        <dbReference type="SAM" id="Phobius"/>
    </source>
</evidence>